<sequence length="134" mass="15892">MITRHYICDNCSYSFIIQQSIHDGIKRRCPECYKMKLYQDLTGQIHFVKKDATTIGQQMEHNSKQMGKFGVEEATRQDKEKFEQKKLEQLQKKDPRIKSLKKPWYNTEGKNLTKELKDIDSNEKATKYILEGEK</sequence>
<name>A0A6M3IJG8_9ZZZZ</name>
<reference evidence="1" key="1">
    <citation type="submission" date="2020-03" db="EMBL/GenBank/DDBJ databases">
        <title>The deep terrestrial virosphere.</title>
        <authorList>
            <person name="Holmfeldt K."/>
            <person name="Nilsson E."/>
            <person name="Simone D."/>
            <person name="Lopez-Fernandez M."/>
            <person name="Wu X."/>
            <person name="de Brujin I."/>
            <person name="Lundin D."/>
            <person name="Andersson A."/>
            <person name="Bertilsson S."/>
            <person name="Dopson M."/>
        </authorList>
    </citation>
    <scope>NUCLEOTIDE SEQUENCE</scope>
    <source>
        <strain evidence="1">MM415B01579</strain>
    </source>
</reference>
<protein>
    <submittedName>
        <fullName evidence="1">Uncharacterized protein</fullName>
    </submittedName>
</protein>
<organism evidence="1">
    <name type="scientific">viral metagenome</name>
    <dbReference type="NCBI Taxonomy" id="1070528"/>
    <lineage>
        <taxon>unclassified sequences</taxon>
        <taxon>metagenomes</taxon>
        <taxon>organismal metagenomes</taxon>
    </lineage>
</organism>
<dbReference type="AlphaFoldDB" id="A0A6M3IJG8"/>
<evidence type="ECO:0000313" key="1">
    <source>
        <dbReference type="EMBL" id="QJA57719.1"/>
    </source>
</evidence>
<proteinExistence type="predicted"/>
<gene>
    <name evidence="1" type="ORF">MM415B01579_0017</name>
</gene>
<dbReference type="EMBL" id="MT141288">
    <property type="protein sequence ID" value="QJA57719.1"/>
    <property type="molecule type" value="Genomic_DNA"/>
</dbReference>
<accession>A0A6M3IJG8</accession>